<dbReference type="EMBL" id="JALXMO010000029">
    <property type="protein sequence ID" value="MCT1607558.1"/>
    <property type="molecule type" value="Genomic_DNA"/>
</dbReference>
<organism evidence="1 2">
    <name type="scientific">Nesterenkonia massiliensis</name>
    <dbReference type="NCBI Taxonomy" id="1232429"/>
    <lineage>
        <taxon>Bacteria</taxon>
        <taxon>Bacillati</taxon>
        <taxon>Actinomycetota</taxon>
        <taxon>Actinomycetes</taxon>
        <taxon>Micrococcales</taxon>
        <taxon>Micrococcaceae</taxon>
        <taxon>Nesterenkonia</taxon>
    </lineage>
</organism>
<name>A0ABT2HS95_9MICC</name>
<reference evidence="1 2" key="1">
    <citation type="submission" date="2022-04" db="EMBL/GenBank/DDBJ databases">
        <title>Human microbiome associated bacterial genomes.</title>
        <authorList>
            <person name="Sandstrom S."/>
            <person name="Salamzade R."/>
            <person name="Kalan L.R."/>
        </authorList>
    </citation>
    <scope>NUCLEOTIDE SEQUENCE [LARGE SCALE GENOMIC DNA]</scope>
    <source>
        <strain evidence="2">p3-SID767</strain>
    </source>
</reference>
<protein>
    <recommendedName>
        <fullName evidence="3">Flagellin</fullName>
    </recommendedName>
</protein>
<accession>A0ABT2HS95</accession>
<comment type="caution">
    <text evidence="1">The sequence shown here is derived from an EMBL/GenBank/DDBJ whole genome shotgun (WGS) entry which is preliminary data.</text>
</comment>
<dbReference type="Proteomes" id="UP001205046">
    <property type="component" value="Unassembled WGS sequence"/>
</dbReference>
<evidence type="ECO:0008006" key="3">
    <source>
        <dbReference type="Google" id="ProtNLM"/>
    </source>
</evidence>
<evidence type="ECO:0000313" key="1">
    <source>
        <dbReference type="EMBL" id="MCT1607558.1"/>
    </source>
</evidence>
<gene>
    <name evidence="1" type="ORF">M3B43_09540</name>
</gene>
<proteinExistence type="predicted"/>
<sequence>MLGLSSDNQNITSTQLRVRNAIAGRELNLTNALGPAVLQSALGQVTNLLTAADQQVRSIPKR</sequence>
<keyword evidence="2" id="KW-1185">Reference proteome</keyword>
<evidence type="ECO:0000313" key="2">
    <source>
        <dbReference type="Proteomes" id="UP001205046"/>
    </source>
</evidence>